<dbReference type="InterPro" id="IPR009061">
    <property type="entry name" value="DNA-bd_dom_put_sf"/>
</dbReference>
<dbReference type="PROSITE" id="PS50937">
    <property type="entry name" value="HTH_MERR_2"/>
    <property type="match status" value="1"/>
</dbReference>
<dbReference type="InterPro" id="IPR036244">
    <property type="entry name" value="TipA-like_antibiotic-bd"/>
</dbReference>
<dbReference type="SUPFAM" id="SSF89082">
    <property type="entry name" value="Antibiotic binding domain of TipA-like multidrug resistance regulators"/>
    <property type="match status" value="1"/>
</dbReference>
<keyword evidence="1" id="KW-0805">Transcription regulation</keyword>
<comment type="caution">
    <text evidence="6">The sequence shown here is derived from an EMBL/GenBank/DDBJ whole genome shotgun (WGS) entry which is preliminary data.</text>
</comment>
<dbReference type="PANTHER" id="PTHR30204:SF90">
    <property type="entry name" value="HTH-TYPE TRANSCRIPTIONAL ACTIVATOR MTA"/>
    <property type="match status" value="1"/>
</dbReference>
<feature type="domain" description="HTH merR-type" evidence="5">
    <location>
        <begin position="4"/>
        <end position="72"/>
    </location>
</feature>
<protein>
    <submittedName>
        <fullName evidence="6">MerR family transcriptional regulator</fullName>
    </submittedName>
</protein>
<dbReference type="Pfam" id="PF07739">
    <property type="entry name" value="TipAS"/>
    <property type="match status" value="1"/>
</dbReference>
<dbReference type="EMBL" id="JABZGW010000126">
    <property type="protein sequence ID" value="MBF4807767.1"/>
    <property type="molecule type" value="Genomic_DNA"/>
</dbReference>
<evidence type="ECO:0000256" key="3">
    <source>
        <dbReference type="ARBA" id="ARBA00023159"/>
    </source>
</evidence>
<dbReference type="Gene3D" id="1.10.490.50">
    <property type="entry name" value="Antibiotic binding domain of TipA-like multidrug resistance regulators"/>
    <property type="match status" value="1"/>
</dbReference>
<dbReference type="SUPFAM" id="SSF46955">
    <property type="entry name" value="Putative DNA-binding domain"/>
    <property type="match status" value="1"/>
</dbReference>
<dbReference type="InterPro" id="IPR012925">
    <property type="entry name" value="TipAS_dom"/>
</dbReference>
<evidence type="ECO:0000259" key="5">
    <source>
        <dbReference type="PROSITE" id="PS50937"/>
    </source>
</evidence>
<dbReference type="CDD" id="cd01106">
    <property type="entry name" value="HTH_TipAL-Mta"/>
    <property type="match status" value="1"/>
</dbReference>
<evidence type="ECO:0000256" key="1">
    <source>
        <dbReference type="ARBA" id="ARBA00023015"/>
    </source>
</evidence>
<dbReference type="GO" id="GO:0003700">
    <property type="term" value="F:DNA-binding transcription factor activity"/>
    <property type="evidence" value="ECO:0007669"/>
    <property type="project" value="InterPro"/>
</dbReference>
<dbReference type="Gene3D" id="1.10.1660.10">
    <property type="match status" value="1"/>
</dbReference>
<organism evidence="6 7">
    <name type="scientific">Lancefieldella rimae</name>
    <dbReference type="NCBI Taxonomy" id="1383"/>
    <lineage>
        <taxon>Bacteria</taxon>
        <taxon>Bacillati</taxon>
        <taxon>Actinomycetota</taxon>
        <taxon>Coriobacteriia</taxon>
        <taxon>Coriobacteriales</taxon>
        <taxon>Atopobiaceae</taxon>
        <taxon>Lancefieldella</taxon>
    </lineage>
</organism>
<gene>
    <name evidence="6" type="ORF">HXK26_03630</name>
</gene>
<accession>A0A930W3I1</accession>
<evidence type="ECO:0000313" key="6">
    <source>
        <dbReference type="EMBL" id="MBF4807767.1"/>
    </source>
</evidence>
<name>A0A930W3I1_9ACTN</name>
<sequence length="258" mass="29182">MAEQYSVGALANMAGISVRTLHHFEAQGLLHPKRLANGYRVYGTTETDRLQQILLYREMGVSLSDIRQILDDPSFDQKAVLAQHLKELQARKTHIERLIKSVTKTLESLEGGTPMSTEEKFEAFKQDLIDKNEKKYGTEVRKRWGDTIADASNEKMKRLTKSEWQHRDEIEKELKAELIAAVKEGNATGAHALHAAQLHAEYLRLSWPDGLYSAKAHRGLAHAYLADERFKSYYDAWIPGATEVLVDAIDHLLSESAV</sequence>
<dbReference type="Proteomes" id="UP000698335">
    <property type="component" value="Unassembled WGS sequence"/>
</dbReference>
<evidence type="ECO:0000256" key="2">
    <source>
        <dbReference type="ARBA" id="ARBA00023125"/>
    </source>
</evidence>
<dbReference type="PANTHER" id="PTHR30204">
    <property type="entry name" value="REDOX-CYCLING DRUG-SENSING TRANSCRIPTIONAL ACTIVATOR SOXR"/>
    <property type="match status" value="1"/>
</dbReference>
<dbReference type="AlphaFoldDB" id="A0A930W3I1"/>
<keyword evidence="3" id="KW-0010">Activator</keyword>
<dbReference type="GO" id="GO:0003677">
    <property type="term" value="F:DNA binding"/>
    <property type="evidence" value="ECO:0007669"/>
    <property type="project" value="UniProtKB-KW"/>
</dbReference>
<keyword evidence="4" id="KW-0804">Transcription</keyword>
<dbReference type="InterPro" id="IPR047057">
    <property type="entry name" value="MerR_fam"/>
</dbReference>
<evidence type="ECO:0000313" key="7">
    <source>
        <dbReference type="Proteomes" id="UP000698335"/>
    </source>
</evidence>
<dbReference type="Pfam" id="PF13411">
    <property type="entry name" value="MerR_1"/>
    <property type="match status" value="1"/>
</dbReference>
<keyword evidence="2" id="KW-0238">DNA-binding</keyword>
<evidence type="ECO:0000256" key="4">
    <source>
        <dbReference type="ARBA" id="ARBA00023163"/>
    </source>
</evidence>
<dbReference type="InterPro" id="IPR000551">
    <property type="entry name" value="MerR-type_HTH_dom"/>
</dbReference>
<proteinExistence type="predicted"/>
<reference evidence="6" key="1">
    <citation type="submission" date="2020-04" db="EMBL/GenBank/DDBJ databases">
        <title>Deep metagenomics examines the oral microbiome during advanced dental caries in children, revealing novel taxa and co-occurrences with host molecules.</title>
        <authorList>
            <person name="Baker J.L."/>
            <person name="Morton J.T."/>
            <person name="Dinis M."/>
            <person name="Alvarez R."/>
            <person name="Tran N.C."/>
            <person name="Knight R."/>
            <person name="Edlund A."/>
        </authorList>
    </citation>
    <scope>NUCLEOTIDE SEQUENCE</scope>
    <source>
        <strain evidence="6">JCVI_38_bin.5</strain>
    </source>
</reference>
<dbReference type="SMART" id="SM00422">
    <property type="entry name" value="HTH_MERR"/>
    <property type="match status" value="1"/>
</dbReference>
<dbReference type="PRINTS" id="PR00040">
    <property type="entry name" value="HTHMERR"/>
</dbReference>